<dbReference type="FunFam" id="2.10.25.10:FF:000055">
    <property type="entry name" value="alpha-tectorin isoform X1"/>
    <property type="match status" value="1"/>
</dbReference>
<protein>
    <submittedName>
        <fullName evidence="4">IgGFc-binding protein-like protein</fullName>
    </submittedName>
</protein>
<evidence type="ECO:0000313" key="6">
    <source>
        <dbReference type="Proteomes" id="UP001279410"/>
    </source>
</evidence>
<accession>A0AAD3N2Q2</accession>
<dbReference type="Proteomes" id="UP001279410">
    <property type="component" value="Unassembled WGS sequence"/>
</dbReference>
<organism evidence="4 6">
    <name type="scientific">Lates japonicus</name>
    <name type="common">Japanese lates</name>
    <dbReference type="NCBI Taxonomy" id="270547"/>
    <lineage>
        <taxon>Eukaryota</taxon>
        <taxon>Metazoa</taxon>
        <taxon>Chordata</taxon>
        <taxon>Craniata</taxon>
        <taxon>Vertebrata</taxon>
        <taxon>Euteleostomi</taxon>
        <taxon>Actinopterygii</taxon>
        <taxon>Neopterygii</taxon>
        <taxon>Teleostei</taxon>
        <taxon>Neoteleostei</taxon>
        <taxon>Acanthomorphata</taxon>
        <taxon>Carangaria</taxon>
        <taxon>Carangaria incertae sedis</taxon>
        <taxon>Centropomidae</taxon>
        <taxon>Lates</taxon>
    </lineage>
</organism>
<comment type="caution">
    <text evidence="4">The sequence shown here is derived from an EMBL/GenBank/DDBJ whole genome shotgun (WGS) entry which is preliminary data.</text>
</comment>
<dbReference type="PROSITE" id="PS51233">
    <property type="entry name" value="VWFD"/>
    <property type="match status" value="2"/>
</dbReference>
<dbReference type="InterPro" id="IPR014853">
    <property type="entry name" value="VWF/SSPO/ZAN-like_Cys-rich_dom"/>
</dbReference>
<dbReference type="InterPro" id="IPR036084">
    <property type="entry name" value="Ser_inhib-like_sf"/>
</dbReference>
<proteinExistence type="predicted"/>
<dbReference type="PANTHER" id="PTHR11339:SF244">
    <property type="entry name" value="IGGFC-BINDING PROTEIN"/>
    <property type="match status" value="1"/>
</dbReference>
<dbReference type="InterPro" id="IPR001846">
    <property type="entry name" value="VWF_type-D"/>
</dbReference>
<dbReference type="Pfam" id="PF12714">
    <property type="entry name" value="TILa"/>
    <property type="match status" value="1"/>
</dbReference>
<dbReference type="EMBL" id="BRZM01005464">
    <property type="protein sequence ID" value="GLD63936.1"/>
    <property type="molecule type" value="Genomic_DNA"/>
</dbReference>
<evidence type="ECO:0000313" key="4">
    <source>
        <dbReference type="EMBL" id="GLD63936.1"/>
    </source>
</evidence>
<dbReference type="Gene3D" id="2.10.25.10">
    <property type="entry name" value="Laminin"/>
    <property type="match status" value="1"/>
</dbReference>
<dbReference type="EMBL" id="BRZM01005469">
    <property type="protein sequence ID" value="GLD63965.1"/>
    <property type="molecule type" value="Genomic_DNA"/>
</dbReference>
<dbReference type="CDD" id="cd19941">
    <property type="entry name" value="TIL"/>
    <property type="match status" value="1"/>
</dbReference>
<feature type="non-terminal residue" evidence="4">
    <location>
        <position position="483"/>
    </location>
</feature>
<keyword evidence="2" id="KW-0325">Glycoprotein</keyword>
<dbReference type="InterPro" id="IPR025615">
    <property type="entry name" value="TILa_dom"/>
</dbReference>
<evidence type="ECO:0000259" key="3">
    <source>
        <dbReference type="PROSITE" id="PS51233"/>
    </source>
</evidence>
<dbReference type="GO" id="GO:0005615">
    <property type="term" value="C:extracellular space"/>
    <property type="evidence" value="ECO:0007669"/>
    <property type="project" value="TreeGrafter"/>
</dbReference>
<dbReference type="Pfam" id="PF00094">
    <property type="entry name" value="VWD"/>
    <property type="match status" value="2"/>
</dbReference>
<sequence length="483" mass="52842">INGVLRHLPQNLFNGAVKVYQEGAHDVIMTDFGLRVTYDLVYHITVSVPGNYRGKTCGLCGNFNNDRSDEFQLPDGNVTRDFQTFGAAWKVPVPGVVCDDGCSGDLCPKCDDSKKAVLEAKCAIITNPTGPFAACHDVIDPESYFRNCVYDVCMAKDEQSMLCHSIATYMLDCQDFGAKIQNWRSPSFCPFTCPANSHYETCVLPCTSPCPGLLDTITCTTTCVEGCACDNGYHYNGTGCVPFDQCSCYYNGQTYKIGESIITDDCHRVHTCQASGVVLSKNMTCDPNESCQIKNGVMDCFPQQCFLDANGTLTAFNGDSGTVTVPGAYEIVESCDQSQTSDWFRVVVKLEMCSPGVNTIVAVYVFFNDMMITVDNKHNIWTNGRAMTQTTFSKNNVKVVVSDNTVRINSPTNLQLSFSSTNKLAMSVSDEVTDMVCGACGKLKPIDTTLRALRERVLMSLHGPSTAFASLNIGQWTAPDFPQ</sequence>
<dbReference type="Pfam" id="PF08742">
    <property type="entry name" value="C8"/>
    <property type="match status" value="1"/>
</dbReference>
<dbReference type="SUPFAM" id="SSF57567">
    <property type="entry name" value="Serine protease inhibitors"/>
    <property type="match status" value="1"/>
</dbReference>
<evidence type="ECO:0000313" key="5">
    <source>
        <dbReference type="EMBL" id="GLD63965.1"/>
    </source>
</evidence>
<dbReference type="GO" id="GO:0031012">
    <property type="term" value="C:extracellular matrix"/>
    <property type="evidence" value="ECO:0007669"/>
    <property type="project" value="TreeGrafter"/>
</dbReference>
<name>A0AAD3N2Q2_LATJO</name>
<reference evidence="4" key="1">
    <citation type="submission" date="2022-08" db="EMBL/GenBank/DDBJ databases">
        <title>Genome sequencing of akame (Lates japonicus).</title>
        <authorList>
            <person name="Hashiguchi Y."/>
            <person name="Takahashi H."/>
        </authorList>
    </citation>
    <scope>NUCLEOTIDE SEQUENCE</scope>
    <source>
        <strain evidence="4">Kochi</strain>
    </source>
</reference>
<dbReference type="AlphaFoldDB" id="A0AAD3N2Q2"/>
<evidence type="ECO:0000256" key="2">
    <source>
        <dbReference type="ARBA" id="ARBA00023180"/>
    </source>
</evidence>
<keyword evidence="6" id="KW-1185">Reference proteome</keyword>
<dbReference type="SMART" id="SM00832">
    <property type="entry name" value="C8"/>
    <property type="match status" value="1"/>
</dbReference>
<feature type="non-terminal residue" evidence="4">
    <location>
        <position position="1"/>
    </location>
</feature>
<gene>
    <name evidence="4" type="ORF">AKAME5_002924000</name>
    <name evidence="5" type="ORF">AKAME5_002924300</name>
</gene>
<dbReference type="Pfam" id="PF01826">
    <property type="entry name" value="TIL"/>
    <property type="match status" value="1"/>
</dbReference>
<dbReference type="PANTHER" id="PTHR11339">
    <property type="entry name" value="EXTRACELLULAR MATRIX GLYCOPROTEIN RELATED"/>
    <property type="match status" value="1"/>
</dbReference>
<keyword evidence="1" id="KW-1015">Disulfide bond</keyword>
<feature type="domain" description="VWFD" evidence="3">
    <location>
        <begin position="303"/>
        <end position="482"/>
    </location>
</feature>
<dbReference type="InterPro" id="IPR050780">
    <property type="entry name" value="Mucin_vWF_Thrombospondin_sf"/>
</dbReference>
<dbReference type="InterPro" id="IPR002919">
    <property type="entry name" value="TIL_dom"/>
</dbReference>
<evidence type="ECO:0000256" key="1">
    <source>
        <dbReference type="ARBA" id="ARBA00023157"/>
    </source>
</evidence>
<feature type="domain" description="VWFD" evidence="3">
    <location>
        <begin position="1"/>
        <end position="99"/>
    </location>
</feature>